<feature type="transmembrane region" description="Helical" evidence="8">
    <location>
        <begin position="186"/>
        <end position="204"/>
    </location>
</feature>
<evidence type="ECO:0000256" key="2">
    <source>
        <dbReference type="ARBA" id="ARBA00022448"/>
    </source>
</evidence>
<organism evidence="10 11">
    <name type="scientific">Paenisporosarcina antarctica</name>
    <dbReference type="NCBI Taxonomy" id="417367"/>
    <lineage>
        <taxon>Bacteria</taxon>
        <taxon>Bacillati</taxon>
        <taxon>Bacillota</taxon>
        <taxon>Bacilli</taxon>
        <taxon>Bacillales</taxon>
        <taxon>Caryophanaceae</taxon>
        <taxon>Paenisporosarcina</taxon>
    </lineage>
</organism>
<accession>A0A4P7A1J0</accession>
<name>A0A4P7A1J0_9BACL</name>
<evidence type="ECO:0000256" key="4">
    <source>
        <dbReference type="ARBA" id="ARBA00022519"/>
    </source>
</evidence>
<gene>
    <name evidence="10" type="ORF">E2636_14510</name>
</gene>
<dbReference type="EMBL" id="CP038015">
    <property type="protein sequence ID" value="QBP42289.1"/>
    <property type="molecule type" value="Genomic_DNA"/>
</dbReference>
<dbReference type="RefSeq" id="WP_134210841.1">
    <property type="nucleotide sequence ID" value="NZ_CP038015.1"/>
</dbReference>
<keyword evidence="5 8" id="KW-0812">Transmembrane</keyword>
<proteinExistence type="predicted"/>
<dbReference type="KEGG" id="panc:E2636_14510"/>
<evidence type="ECO:0000256" key="3">
    <source>
        <dbReference type="ARBA" id="ARBA00022475"/>
    </source>
</evidence>
<evidence type="ECO:0000259" key="9">
    <source>
        <dbReference type="PROSITE" id="PS50928"/>
    </source>
</evidence>
<keyword evidence="11" id="KW-1185">Reference proteome</keyword>
<feature type="transmembrane region" description="Helical" evidence="8">
    <location>
        <begin position="91"/>
        <end position="110"/>
    </location>
</feature>
<dbReference type="GO" id="GO:0005886">
    <property type="term" value="C:plasma membrane"/>
    <property type="evidence" value="ECO:0007669"/>
    <property type="project" value="UniProtKB-SubCell"/>
</dbReference>
<dbReference type="PANTHER" id="PTHR43357:SF4">
    <property type="entry name" value="INNER MEMBRANE ABC TRANSPORTER PERMEASE PROTEIN YDCV"/>
    <property type="match status" value="1"/>
</dbReference>
<dbReference type="GO" id="GO:0055085">
    <property type="term" value="P:transmembrane transport"/>
    <property type="evidence" value="ECO:0007669"/>
    <property type="project" value="InterPro"/>
</dbReference>
<dbReference type="CDD" id="cd06261">
    <property type="entry name" value="TM_PBP2"/>
    <property type="match status" value="1"/>
</dbReference>
<dbReference type="InterPro" id="IPR000515">
    <property type="entry name" value="MetI-like"/>
</dbReference>
<feature type="transmembrane region" description="Helical" evidence="8">
    <location>
        <begin position="130"/>
        <end position="152"/>
    </location>
</feature>
<keyword evidence="7 8" id="KW-0472">Membrane</keyword>
<evidence type="ECO:0000313" key="10">
    <source>
        <dbReference type="EMBL" id="QBP42289.1"/>
    </source>
</evidence>
<dbReference type="Gene3D" id="1.10.3720.10">
    <property type="entry name" value="MetI-like"/>
    <property type="match status" value="1"/>
</dbReference>
<evidence type="ECO:0000256" key="8">
    <source>
        <dbReference type="SAM" id="Phobius"/>
    </source>
</evidence>
<feature type="transmembrane region" description="Helical" evidence="8">
    <location>
        <begin position="54"/>
        <end position="79"/>
    </location>
</feature>
<evidence type="ECO:0000256" key="5">
    <source>
        <dbReference type="ARBA" id="ARBA00022692"/>
    </source>
</evidence>
<dbReference type="InterPro" id="IPR035906">
    <property type="entry name" value="MetI-like_sf"/>
</dbReference>
<feature type="domain" description="ABC transmembrane type-1" evidence="9">
    <location>
        <begin position="49"/>
        <end position="248"/>
    </location>
</feature>
<dbReference type="Proteomes" id="UP000294292">
    <property type="component" value="Chromosome"/>
</dbReference>
<reference evidence="10 11" key="1">
    <citation type="submission" date="2019-03" db="EMBL/GenBank/DDBJ databases">
        <title>Complete genome sequence of Paenisporosarcina antarctica CGMCC 1.6503T.</title>
        <authorList>
            <person name="Rong J.-C."/>
            <person name="Chi N.-Y."/>
            <person name="Zhang Q.-F."/>
        </authorList>
    </citation>
    <scope>NUCLEOTIDE SEQUENCE [LARGE SCALE GENOMIC DNA]</scope>
    <source>
        <strain evidence="10 11">CGMCC 1.6503</strain>
    </source>
</reference>
<feature type="transmembrane region" description="Helical" evidence="8">
    <location>
        <begin position="7"/>
        <end position="34"/>
    </location>
</feature>
<feature type="transmembrane region" description="Helical" evidence="8">
    <location>
        <begin position="229"/>
        <end position="252"/>
    </location>
</feature>
<dbReference type="PROSITE" id="PS50928">
    <property type="entry name" value="ABC_TM1"/>
    <property type="match status" value="1"/>
</dbReference>
<sequence>MSFVHKIGSLIVITIGAVSLLAAALLVVDIVRLLDIVQPNPSWKYYAEPLNRLLWSSVLTVVATLISIGSGILIVRGFYLEQSLRKSIDRLSVAFYFPHFIVALYVLALANNMYKLVDFYHPTFGFLEILLAYWLKEVPFVVFYLTVTYASLDLDSRRLIQLFGGNKWQQFVHVEWAAIKGQVVELFLILFAFMLTAYEVPALLENSVYPQFGPTILAYYYSIDVAQRLVIDVLLVGVSIVLVLSTIGLFLWTSRTRHSLGKGSRTL</sequence>
<keyword evidence="3" id="KW-1003">Cell membrane</keyword>
<keyword evidence="2" id="KW-0813">Transport</keyword>
<dbReference type="OrthoDB" id="9785836at2"/>
<dbReference type="SUPFAM" id="SSF161098">
    <property type="entry name" value="MetI-like"/>
    <property type="match status" value="1"/>
</dbReference>
<dbReference type="AlphaFoldDB" id="A0A4P7A1J0"/>
<comment type="subcellular location">
    <subcellularLocation>
        <location evidence="1">Cell inner membrane</location>
        <topology evidence="1">Multi-pass membrane protein</topology>
    </subcellularLocation>
</comment>
<protein>
    <recommendedName>
        <fullName evidence="9">ABC transmembrane type-1 domain-containing protein</fullName>
    </recommendedName>
</protein>
<dbReference type="PANTHER" id="PTHR43357">
    <property type="entry name" value="INNER MEMBRANE ABC TRANSPORTER PERMEASE PROTEIN YDCV"/>
    <property type="match status" value="1"/>
</dbReference>
<evidence type="ECO:0000313" key="11">
    <source>
        <dbReference type="Proteomes" id="UP000294292"/>
    </source>
</evidence>
<evidence type="ECO:0000256" key="7">
    <source>
        <dbReference type="ARBA" id="ARBA00023136"/>
    </source>
</evidence>
<evidence type="ECO:0000256" key="1">
    <source>
        <dbReference type="ARBA" id="ARBA00004429"/>
    </source>
</evidence>
<evidence type="ECO:0000256" key="6">
    <source>
        <dbReference type="ARBA" id="ARBA00022989"/>
    </source>
</evidence>
<keyword evidence="4" id="KW-0997">Cell inner membrane</keyword>
<keyword evidence="6 8" id="KW-1133">Transmembrane helix</keyword>